<evidence type="ECO:0000313" key="2">
    <source>
        <dbReference type="EMBL" id="MBU5672690.1"/>
    </source>
</evidence>
<evidence type="ECO:0000256" key="1">
    <source>
        <dbReference type="SAM" id="Coils"/>
    </source>
</evidence>
<keyword evidence="3" id="KW-1185">Reference proteome</keyword>
<proteinExistence type="predicted"/>
<evidence type="ECO:0000313" key="3">
    <source>
        <dbReference type="Proteomes" id="UP000743001"/>
    </source>
</evidence>
<dbReference type="RefSeq" id="WP_216479270.1">
    <property type="nucleotide sequence ID" value="NZ_JAHLQJ010000010.1"/>
</dbReference>
<dbReference type="Proteomes" id="UP000743001">
    <property type="component" value="Unassembled WGS sequence"/>
</dbReference>
<comment type="caution">
    <text evidence="2">The sequence shown here is derived from an EMBL/GenBank/DDBJ whole genome shotgun (WGS) entry which is preliminary data.</text>
</comment>
<feature type="coiled-coil region" evidence="1">
    <location>
        <begin position="27"/>
        <end position="86"/>
    </location>
</feature>
<accession>A0ABS6FU62</accession>
<protein>
    <submittedName>
        <fullName evidence="2">Uncharacterized protein</fullName>
    </submittedName>
</protein>
<organism evidence="2 3">
    <name type="scientific">Paenibacillus brevis</name>
    <dbReference type="NCBI Taxonomy" id="2841508"/>
    <lineage>
        <taxon>Bacteria</taxon>
        <taxon>Bacillati</taxon>
        <taxon>Bacillota</taxon>
        <taxon>Bacilli</taxon>
        <taxon>Bacillales</taxon>
        <taxon>Paenibacillaceae</taxon>
        <taxon>Paenibacillus</taxon>
    </lineage>
</organism>
<reference evidence="2 3" key="1">
    <citation type="submission" date="2021-06" db="EMBL/GenBank/DDBJ databases">
        <authorList>
            <person name="Sun Q."/>
            <person name="Li D."/>
        </authorList>
    </citation>
    <scope>NUCLEOTIDE SEQUENCE [LARGE SCALE GENOMIC DNA]</scope>
    <source>
        <strain evidence="2 3">MSJ-6</strain>
    </source>
</reference>
<gene>
    <name evidence="2" type="ORF">KQJ23_12710</name>
</gene>
<name>A0ABS6FU62_9BACL</name>
<sequence length="223" mass="26970">MPFYDEDFYCEPSEFERQIDEFKQSLMKSVRDEYKAEMELLRKENEELQEFKKRKTEMEAEHVRALSIVQSEKRDLENRLKRMRLTELLGENLLIGWFPSSQDNKKPKCDKCDEHRRIHYKTPSGRSEHEMCECSKSVRSYKPEEIECYKFYQSKNSWGGDYPTVSLYYQRKVEQEYDSFEARREPFGGEPFEKVSRWNVVFNSQVECQKYCDWLTAKEAEKS</sequence>
<keyword evidence="1" id="KW-0175">Coiled coil</keyword>
<dbReference type="EMBL" id="JAHLQJ010000010">
    <property type="protein sequence ID" value="MBU5672690.1"/>
    <property type="molecule type" value="Genomic_DNA"/>
</dbReference>